<feature type="binding site" evidence="5">
    <location>
        <position position="53"/>
    </location>
    <ligand>
        <name>ATP</name>
        <dbReference type="ChEBI" id="CHEBI:30616"/>
    </ligand>
</feature>
<dbReference type="STRING" id="1391653.AKJ08_1501"/>
<dbReference type="Pfam" id="PF00069">
    <property type="entry name" value="Pkinase"/>
    <property type="match status" value="1"/>
</dbReference>
<gene>
    <name evidence="8" type="ORF">AKJ08_1501</name>
</gene>
<keyword evidence="9" id="KW-1185">Reference proteome</keyword>
<organism evidence="8 9">
    <name type="scientific">Vulgatibacter incomptus</name>
    <dbReference type="NCBI Taxonomy" id="1391653"/>
    <lineage>
        <taxon>Bacteria</taxon>
        <taxon>Pseudomonadati</taxon>
        <taxon>Myxococcota</taxon>
        <taxon>Myxococcia</taxon>
        <taxon>Myxococcales</taxon>
        <taxon>Cystobacterineae</taxon>
        <taxon>Vulgatibacteraceae</taxon>
        <taxon>Vulgatibacter</taxon>
    </lineage>
</organism>
<dbReference type="SUPFAM" id="SSF56112">
    <property type="entry name" value="Protein kinase-like (PK-like)"/>
    <property type="match status" value="1"/>
</dbReference>
<reference evidence="8 9" key="1">
    <citation type="submission" date="2015-08" db="EMBL/GenBank/DDBJ databases">
        <authorList>
            <person name="Babu N.S."/>
            <person name="Beckwith C.J."/>
            <person name="Beseler K.G."/>
            <person name="Brison A."/>
            <person name="Carone J.V."/>
            <person name="Caskin T.P."/>
            <person name="Diamond M."/>
            <person name="Durham M.E."/>
            <person name="Foxe J.M."/>
            <person name="Go M."/>
            <person name="Henderson B.A."/>
            <person name="Jones I.B."/>
            <person name="McGettigan J.A."/>
            <person name="Micheletti S.J."/>
            <person name="Nasrallah M.E."/>
            <person name="Ortiz D."/>
            <person name="Piller C.R."/>
            <person name="Privatt S.R."/>
            <person name="Schneider S.L."/>
            <person name="Sharp S."/>
            <person name="Smith T.C."/>
            <person name="Stanton J.D."/>
            <person name="Ullery H.E."/>
            <person name="Wilson R.J."/>
            <person name="Serrano M.G."/>
            <person name="Buck G."/>
            <person name="Lee V."/>
            <person name="Wang Y."/>
            <person name="Carvalho R."/>
            <person name="Voegtly L."/>
            <person name="Shi R."/>
            <person name="Duckworth R."/>
            <person name="Johnson A."/>
            <person name="Loviza R."/>
            <person name="Walstead R."/>
            <person name="Shah Z."/>
            <person name="Kiflezghi M."/>
            <person name="Wade K."/>
            <person name="Ball S.L."/>
            <person name="Bradley K.W."/>
            <person name="Asai D.J."/>
            <person name="Bowman C.A."/>
            <person name="Russell D.A."/>
            <person name="Pope W.H."/>
            <person name="Jacobs-Sera D."/>
            <person name="Hendrix R.W."/>
            <person name="Hatfull G.F."/>
        </authorList>
    </citation>
    <scope>NUCLEOTIDE SEQUENCE [LARGE SCALE GENOMIC DNA]</scope>
    <source>
        <strain evidence="8 9">DSM 27710</strain>
    </source>
</reference>
<proteinExistence type="predicted"/>
<keyword evidence="1" id="KW-0808">Transferase</keyword>
<dbReference type="PROSITE" id="PS50011">
    <property type="entry name" value="PROTEIN_KINASE_DOM"/>
    <property type="match status" value="1"/>
</dbReference>
<dbReference type="Proteomes" id="UP000055590">
    <property type="component" value="Chromosome"/>
</dbReference>
<keyword evidence="2 5" id="KW-0547">Nucleotide-binding</keyword>
<evidence type="ECO:0000313" key="8">
    <source>
        <dbReference type="EMBL" id="AKU91114.1"/>
    </source>
</evidence>
<dbReference type="InterPro" id="IPR000719">
    <property type="entry name" value="Prot_kinase_dom"/>
</dbReference>
<sequence length="654" mass="68197">MRPDSIAVAFGASLPAAFGRYTLLERVGGGGMASVYRASLSVAGGFEKEVAVKVIRQELAEDPQFTAMFLDEARLSARLNHANIVQTFDFGQEEGTHFIAMELVRGRTLAALLKIVRAKGERLGLAPSLQVAAELGKALGYAHRLAGPDGKALGIVHRDVSPQNVLVSREGEVKLADFGIAKAAMRSHVTQPGRVRGKCAYMAPEQIRGQEVDGRADVFALGVVLWECLTCAPLFDGQSDGAVLMQVLEKEILPPSWFAPEVPSSVDELVMRLLAREPADRPDSSRAARELADLTFRLVRSQSEIDLAELQRRLASGTSVFETPAVGPRQLGLVAELAGAGAGEGEGTDIALDGLSPPAEPAEPAEAAPAPAVDSGAETVVPERRRKPSADVQTKALKARATETPPPARAEAAPERPVTRRRWPVLAAGAVTALAVAAVLGLVLRDPPPLDPAIDKESERVEGSAEEVSPEPSAPDSAKMAADGVLGTEPAPAAEAGVAHAPEPALQADAVSPPEPALVAEAVATEPSKAPAEAHAPLAANRASVHPLKSPAPPAARPKPAAPGELLLSARGLDGASASVEGRGRLELRVFAPTTVSVEPGLRTVTFARADRPGGCTVRLKIESGSRRALLFDASGVFELVGATRNPLPCVGGR</sequence>
<evidence type="ECO:0000313" key="9">
    <source>
        <dbReference type="Proteomes" id="UP000055590"/>
    </source>
</evidence>
<feature type="compositionally biased region" description="Low complexity" evidence="6">
    <location>
        <begin position="362"/>
        <end position="372"/>
    </location>
</feature>
<protein>
    <submittedName>
        <fullName evidence="8">Serine/threonine-protein kinase PknB</fullName>
    </submittedName>
</protein>
<evidence type="ECO:0000256" key="5">
    <source>
        <dbReference type="PROSITE-ProRule" id="PRU10141"/>
    </source>
</evidence>
<dbReference type="InterPro" id="IPR008266">
    <property type="entry name" value="Tyr_kinase_AS"/>
</dbReference>
<accession>A0A0K1PDB8</accession>
<feature type="region of interest" description="Disordered" evidence="6">
    <location>
        <begin position="445"/>
        <end position="480"/>
    </location>
</feature>
<dbReference type="PANTHER" id="PTHR43289:SF6">
    <property type="entry name" value="SERINE_THREONINE-PROTEIN KINASE NEKL-3"/>
    <property type="match status" value="1"/>
</dbReference>
<dbReference type="InterPro" id="IPR011009">
    <property type="entry name" value="Kinase-like_dom_sf"/>
</dbReference>
<dbReference type="RefSeq" id="WP_050725471.1">
    <property type="nucleotide sequence ID" value="NZ_CP012332.1"/>
</dbReference>
<dbReference type="KEGG" id="vin:AKJ08_1501"/>
<dbReference type="PROSITE" id="PS00109">
    <property type="entry name" value="PROTEIN_KINASE_TYR"/>
    <property type="match status" value="1"/>
</dbReference>
<name>A0A0K1PDB8_9BACT</name>
<dbReference type="GO" id="GO:0004674">
    <property type="term" value="F:protein serine/threonine kinase activity"/>
    <property type="evidence" value="ECO:0007669"/>
    <property type="project" value="TreeGrafter"/>
</dbReference>
<evidence type="ECO:0000256" key="6">
    <source>
        <dbReference type="SAM" id="MobiDB-lite"/>
    </source>
</evidence>
<dbReference type="CDD" id="cd14014">
    <property type="entry name" value="STKc_PknB_like"/>
    <property type="match status" value="1"/>
</dbReference>
<dbReference type="PROSITE" id="PS00107">
    <property type="entry name" value="PROTEIN_KINASE_ATP"/>
    <property type="match status" value="1"/>
</dbReference>
<dbReference type="Gene3D" id="3.30.200.20">
    <property type="entry name" value="Phosphorylase Kinase, domain 1"/>
    <property type="match status" value="1"/>
</dbReference>
<dbReference type="InterPro" id="IPR017441">
    <property type="entry name" value="Protein_kinase_ATP_BS"/>
</dbReference>
<dbReference type="PATRIC" id="fig|1391653.3.peg.1569"/>
<feature type="domain" description="Protein kinase" evidence="7">
    <location>
        <begin position="21"/>
        <end position="296"/>
    </location>
</feature>
<dbReference type="AlphaFoldDB" id="A0A0K1PDB8"/>
<feature type="region of interest" description="Disordered" evidence="6">
    <location>
        <begin position="354"/>
        <end position="418"/>
    </location>
</feature>
<dbReference type="PANTHER" id="PTHR43289">
    <property type="entry name" value="MITOGEN-ACTIVATED PROTEIN KINASE KINASE KINASE 20-RELATED"/>
    <property type="match status" value="1"/>
</dbReference>
<evidence type="ECO:0000256" key="1">
    <source>
        <dbReference type="ARBA" id="ARBA00022679"/>
    </source>
</evidence>
<evidence type="ECO:0000256" key="2">
    <source>
        <dbReference type="ARBA" id="ARBA00022741"/>
    </source>
</evidence>
<keyword evidence="3 8" id="KW-0418">Kinase</keyword>
<dbReference type="EMBL" id="CP012332">
    <property type="protein sequence ID" value="AKU91114.1"/>
    <property type="molecule type" value="Genomic_DNA"/>
</dbReference>
<feature type="compositionally biased region" description="Basic and acidic residues" evidence="6">
    <location>
        <begin position="453"/>
        <end position="463"/>
    </location>
</feature>
<dbReference type="OrthoDB" id="9801841at2"/>
<keyword evidence="4 5" id="KW-0067">ATP-binding</keyword>
<dbReference type="GO" id="GO:0005524">
    <property type="term" value="F:ATP binding"/>
    <property type="evidence" value="ECO:0007669"/>
    <property type="project" value="UniProtKB-UniRule"/>
</dbReference>
<evidence type="ECO:0000259" key="7">
    <source>
        <dbReference type="PROSITE" id="PS50011"/>
    </source>
</evidence>
<evidence type="ECO:0000256" key="3">
    <source>
        <dbReference type="ARBA" id="ARBA00022777"/>
    </source>
</evidence>
<evidence type="ECO:0000256" key="4">
    <source>
        <dbReference type="ARBA" id="ARBA00022840"/>
    </source>
</evidence>
<dbReference type="Gene3D" id="1.10.510.10">
    <property type="entry name" value="Transferase(Phosphotransferase) domain 1"/>
    <property type="match status" value="1"/>
</dbReference>